<dbReference type="EMBL" id="HF936378">
    <property type="protein sequence ID" value="CCX16340.1"/>
    <property type="molecule type" value="Genomic_DNA"/>
</dbReference>
<feature type="compositionally biased region" description="Low complexity" evidence="3">
    <location>
        <begin position="50"/>
        <end position="59"/>
    </location>
</feature>
<dbReference type="InterPro" id="IPR007243">
    <property type="entry name" value="Atg6/Beclin"/>
</dbReference>
<protein>
    <submittedName>
        <fullName evidence="6">Similar to Vacuolar protein sorting-associated protein atg6 acc. no. P87117</fullName>
    </submittedName>
</protein>
<proteinExistence type="inferred from homology"/>
<name>U4LC18_PYROM</name>
<evidence type="ECO:0000256" key="3">
    <source>
        <dbReference type="SAM" id="MobiDB-lite"/>
    </source>
</evidence>
<dbReference type="Pfam" id="PF17675">
    <property type="entry name" value="APG6_N"/>
    <property type="match status" value="1"/>
</dbReference>
<dbReference type="GO" id="GO:0043548">
    <property type="term" value="F:phosphatidylinositol 3-kinase binding"/>
    <property type="evidence" value="ECO:0007669"/>
    <property type="project" value="TreeGrafter"/>
</dbReference>
<feature type="domain" description="Atg6 BARA" evidence="4">
    <location>
        <begin position="277"/>
        <end position="458"/>
    </location>
</feature>
<dbReference type="GO" id="GO:0045324">
    <property type="term" value="P:late endosome to vacuole transport"/>
    <property type="evidence" value="ECO:0007669"/>
    <property type="project" value="TreeGrafter"/>
</dbReference>
<feature type="compositionally biased region" description="Low complexity" evidence="3">
    <location>
        <begin position="69"/>
        <end position="84"/>
    </location>
</feature>
<dbReference type="GO" id="GO:0030674">
    <property type="term" value="F:protein-macromolecule adaptor activity"/>
    <property type="evidence" value="ECO:0007669"/>
    <property type="project" value="TreeGrafter"/>
</dbReference>
<dbReference type="OrthoDB" id="20368at2759"/>
<dbReference type="eggNOG" id="KOG2751">
    <property type="taxonomic scope" value="Eukaryota"/>
</dbReference>
<dbReference type="Pfam" id="PF04111">
    <property type="entry name" value="APG6"/>
    <property type="match status" value="1"/>
</dbReference>
<evidence type="ECO:0000313" key="6">
    <source>
        <dbReference type="EMBL" id="CCX16340.1"/>
    </source>
</evidence>
<dbReference type="Gene3D" id="1.10.418.40">
    <property type="entry name" value="Autophagy protein 6/Beclin 1"/>
    <property type="match status" value="1"/>
</dbReference>
<dbReference type="FunFam" id="1.10.418.40:FF:000005">
    <property type="entry name" value="Autophagy protein Apg6, putative"/>
    <property type="match status" value="1"/>
</dbReference>
<dbReference type="AlphaFoldDB" id="U4LC18"/>
<dbReference type="InterPro" id="IPR041691">
    <property type="entry name" value="Atg6/beclin_CC"/>
</dbReference>
<evidence type="ECO:0000313" key="7">
    <source>
        <dbReference type="Proteomes" id="UP000018144"/>
    </source>
</evidence>
<dbReference type="GO" id="GO:0034271">
    <property type="term" value="C:phosphatidylinositol 3-kinase complex, class III, type I"/>
    <property type="evidence" value="ECO:0007669"/>
    <property type="project" value="TreeGrafter"/>
</dbReference>
<feature type="region of interest" description="Disordered" evidence="3">
    <location>
        <begin position="50"/>
        <end position="84"/>
    </location>
</feature>
<accession>U4LC18</accession>
<dbReference type="InterPro" id="IPR040455">
    <property type="entry name" value="Atg6_BARA"/>
</dbReference>
<keyword evidence="7" id="KW-1185">Reference proteome</keyword>
<dbReference type="InterPro" id="IPR038274">
    <property type="entry name" value="Atg6/Beclin_C_sf"/>
</dbReference>
<sequence length="459" mass="51812">MKCQKCRSTIKLHGSLEDTSPASFQLLLGAPPPTTATPTLLPYDRLNTYSTASSSSTSANPSVRRGFPSSTSSTQRGTTSQAQSIYGSQNPAESFVMLTESQLFPPRPSLQQDTPSTDEDTSRSSQLHRAERLFEILSARTDIDHPICQECSELLIEGYTKRLQNAVRERDGFVEFAKQMHSEIPSAEEQARADAELQRLRAEDAAAMAELKALEAERADADAEIKRLEAELEEVAREEEQFWRERNAFSSKLEEFQNLRDGVNLQYDHDSKQLEKLQRTNVFNDTFCIGHDGFFGTINNLRLGRLPNQQVEWTEINAAWGQTLLLLATVAEKLGFTFDGYRLRPMGSTSRIDKLDISESTGGEPRLTTLELFSSGDIPLGRMFLHRKFDMAMVAFLECLRQLGEYVVQRDPQLQMPYPIVKDKIGDVCIRLAFNQDEAWTKACKYTLTCVKFLLAHTR</sequence>
<dbReference type="OMA" id="EWDVYKA"/>
<dbReference type="GO" id="GO:0006995">
    <property type="term" value="P:cellular response to nitrogen starvation"/>
    <property type="evidence" value="ECO:0007669"/>
    <property type="project" value="TreeGrafter"/>
</dbReference>
<dbReference type="GO" id="GO:0034272">
    <property type="term" value="C:phosphatidylinositol 3-kinase complex, class III, type II"/>
    <property type="evidence" value="ECO:0007669"/>
    <property type="project" value="TreeGrafter"/>
</dbReference>
<comment type="similarity">
    <text evidence="1">Belongs to the beclin family.</text>
</comment>
<feature type="coiled-coil region" evidence="2">
    <location>
        <begin position="197"/>
        <end position="245"/>
    </location>
</feature>
<dbReference type="GO" id="GO:0000407">
    <property type="term" value="C:phagophore assembly site"/>
    <property type="evidence" value="ECO:0007669"/>
    <property type="project" value="TreeGrafter"/>
</dbReference>
<organism evidence="6 7">
    <name type="scientific">Pyronema omphalodes (strain CBS 100304)</name>
    <name type="common">Pyronema confluens</name>
    <dbReference type="NCBI Taxonomy" id="1076935"/>
    <lineage>
        <taxon>Eukaryota</taxon>
        <taxon>Fungi</taxon>
        <taxon>Dikarya</taxon>
        <taxon>Ascomycota</taxon>
        <taxon>Pezizomycotina</taxon>
        <taxon>Pezizomycetes</taxon>
        <taxon>Pezizales</taxon>
        <taxon>Pyronemataceae</taxon>
        <taxon>Pyronema</taxon>
    </lineage>
</organism>
<keyword evidence="2" id="KW-0175">Coiled coil</keyword>
<feature type="region of interest" description="Disordered" evidence="3">
    <location>
        <begin position="105"/>
        <end position="127"/>
    </location>
</feature>
<evidence type="ECO:0000259" key="5">
    <source>
        <dbReference type="Pfam" id="PF17675"/>
    </source>
</evidence>
<dbReference type="Proteomes" id="UP000018144">
    <property type="component" value="Unassembled WGS sequence"/>
</dbReference>
<dbReference type="Gene3D" id="6.10.250.3110">
    <property type="match status" value="1"/>
</dbReference>
<evidence type="ECO:0000259" key="4">
    <source>
        <dbReference type="Pfam" id="PF04111"/>
    </source>
</evidence>
<evidence type="ECO:0000256" key="1">
    <source>
        <dbReference type="ARBA" id="ARBA00005965"/>
    </source>
</evidence>
<dbReference type="PANTHER" id="PTHR12768">
    <property type="entry name" value="BECLIN 1"/>
    <property type="match status" value="1"/>
</dbReference>
<evidence type="ECO:0000256" key="2">
    <source>
        <dbReference type="SAM" id="Coils"/>
    </source>
</evidence>
<dbReference type="GO" id="GO:0000423">
    <property type="term" value="P:mitophagy"/>
    <property type="evidence" value="ECO:0007669"/>
    <property type="project" value="TreeGrafter"/>
</dbReference>
<dbReference type="GO" id="GO:0000045">
    <property type="term" value="P:autophagosome assembly"/>
    <property type="evidence" value="ECO:0007669"/>
    <property type="project" value="TreeGrafter"/>
</dbReference>
<dbReference type="STRING" id="1076935.U4LC18"/>
<gene>
    <name evidence="6" type="ORF">PCON_02936</name>
</gene>
<dbReference type="PANTHER" id="PTHR12768:SF4">
    <property type="entry name" value="BECLIN-1"/>
    <property type="match status" value="1"/>
</dbReference>
<feature type="domain" description="Atg6/beclin coiled-coil" evidence="5">
    <location>
        <begin position="146"/>
        <end position="274"/>
    </location>
</feature>
<reference evidence="6 7" key="1">
    <citation type="journal article" date="2013" name="PLoS Genet.">
        <title>The genome and development-dependent transcriptomes of Pyronema confluens: a window into fungal evolution.</title>
        <authorList>
            <person name="Traeger S."/>
            <person name="Altegoer F."/>
            <person name="Freitag M."/>
            <person name="Gabaldon T."/>
            <person name="Kempken F."/>
            <person name="Kumar A."/>
            <person name="Marcet-Houben M."/>
            <person name="Poggeler S."/>
            <person name="Stajich J.E."/>
            <person name="Nowrousian M."/>
        </authorList>
    </citation>
    <scope>NUCLEOTIDE SEQUENCE [LARGE SCALE GENOMIC DNA]</scope>
    <source>
        <strain evidence="7">CBS 100304</strain>
        <tissue evidence="6">Vegetative mycelium</tissue>
    </source>
</reference>